<protein>
    <submittedName>
        <fullName evidence="2">General secretion pathway M protein</fullName>
    </submittedName>
</protein>
<gene>
    <name evidence="2" type="ORF">SDENCHOL_20008</name>
</gene>
<dbReference type="Pfam" id="PF04612">
    <property type="entry name" value="T2SSM"/>
    <property type="match status" value="1"/>
</dbReference>
<dbReference type="GO" id="GO:0015628">
    <property type="term" value="P:protein secretion by the type II secretion system"/>
    <property type="evidence" value="ECO:0007669"/>
    <property type="project" value="InterPro"/>
</dbReference>
<keyword evidence="1" id="KW-0472">Membrane</keyword>
<dbReference type="AlphaFoldDB" id="A0A7Z7HRD9"/>
<evidence type="ECO:0000313" key="3">
    <source>
        <dbReference type="Proteomes" id="UP000242886"/>
    </source>
</evidence>
<dbReference type="GO" id="GO:0015627">
    <property type="term" value="C:type II protein secretion system complex"/>
    <property type="evidence" value="ECO:0007669"/>
    <property type="project" value="InterPro"/>
</dbReference>
<organism evidence="2 3">
    <name type="scientific">Sterolibacterium denitrificans</name>
    <dbReference type="NCBI Taxonomy" id="157592"/>
    <lineage>
        <taxon>Bacteria</taxon>
        <taxon>Pseudomonadati</taxon>
        <taxon>Pseudomonadota</taxon>
        <taxon>Betaproteobacteria</taxon>
        <taxon>Nitrosomonadales</taxon>
        <taxon>Sterolibacteriaceae</taxon>
        <taxon>Sterolibacterium</taxon>
    </lineage>
</organism>
<keyword evidence="1" id="KW-0812">Transmembrane</keyword>
<dbReference type="Proteomes" id="UP000242886">
    <property type="component" value="Chromosome SDENCHOL"/>
</dbReference>
<dbReference type="InterPro" id="IPR007690">
    <property type="entry name" value="T2SS_GspM"/>
</dbReference>
<reference evidence="2" key="1">
    <citation type="submission" date="2017-03" db="EMBL/GenBank/DDBJ databases">
        <authorList>
            <consortium name="AG Boll"/>
        </authorList>
    </citation>
    <scope>NUCLEOTIDE SEQUENCE [LARGE SCALE GENOMIC DNA]</scope>
    <source>
        <strain evidence="2">Chol</strain>
    </source>
</reference>
<feature type="transmembrane region" description="Helical" evidence="1">
    <location>
        <begin position="21"/>
        <end position="40"/>
    </location>
</feature>
<keyword evidence="3" id="KW-1185">Reference proteome</keyword>
<dbReference type="Gene3D" id="3.30.1360.100">
    <property type="entry name" value="General secretion pathway protein M, EpsM"/>
    <property type="match status" value="1"/>
</dbReference>
<dbReference type="EMBL" id="LT837803">
    <property type="protein sequence ID" value="SMB25912.1"/>
    <property type="molecule type" value="Genomic_DNA"/>
</dbReference>
<keyword evidence="1" id="KW-1133">Transmembrane helix</keyword>
<proteinExistence type="predicted"/>
<evidence type="ECO:0000313" key="2">
    <source>
        <dbReference type="EMBL" id="SMB25912.1"/>
    </source>
</evidence>
<accession>A0A7Z7HRD9</accession>
<dbReference type="RefSeq" id="WP_154716558.1">
    <property type="nucleotide sequence ID" value="NZ_LT837803.1"/>
</dbReference>
<sequence>MSRYLQALAAFWQARAPRERLFLAALAVFLVLALLINGLWHAHQARAHLRQQLPQLRLQLAAMQQQAADIRALQSQPVNPPLGAASLQQTAETLLLQAGLKLGAGQLQTAGARQLRLQAELPFERWLDALALLQRDARLRLVQSRVEATGSPGQVRIDALFSLPEPN</sequence>
<name>A0A7Z7HRD9_9PROT</name>
<evidence type="ECO:0000256" key="1">
    <source>
        <dbReference type="SAM" id="Phobius"/>
    </source>
</evidence>